<comment type="catalytic activity">
    <reaction evidence="1">
        <text>Hydrolyzes the link between N-acetylmuramoyl residues and L-amino acid residues in certain cell-wall glycopeptides.</text>
        <dbReference type="EC" id="3.5.1.28"/>
    </reaction>
</comment>
<dbReference type="InterPro" id="IPR036505">
    <property type="entry name" value="Amidase/PGRP_sf"/>
</dbReference>
<dbReference type="eggNOG" id="COG3409">
    <property type="taxonomic scope" value="Bacteria"/>
</dbReference>
<dbReference type="InterPro" id="IPR036365">
    <property type="entry name" value="PGBD-like_sf"/>
</dbReference>
<protein>
    <recommendedName>
        <fullName evidence="3">N-acetylmuramoyl-L-alanine amidase</fullName>
        <ecNumber evidence="3">3.5.1.28</ecNumber>
    </recommendedName>
</protein>
<dbReference type="OrthoDB" id="1523598at2"/>
<reference evidence="7 8" key="1">
    <citation type="submission" date="2013-07" db="EMBL/GenBank/DDBJ databases">
        <title>Completed genome of Sphingomonas sanxanigenens NX02.</title>
        <authorList>
            <person name="Ma T."/>
            <person name="Huang H."/>
            <person name="Wu M."/>
            <person name="Li X."/>
            <person name="Li G."/>
        </authorList>
    </citation>
    <scope>NUCLEOTIDE SEQUENCE [LARGE SCALE GENOMIC DNA]</scope>
    <source>
        <strain evidence="7 8">NX02</strain>
    </source>
</reference>
<evidence type="ECO:0000256" key="4">
    <source>
        <dbReference type="ARBA" id="ARBA00022801"/>
    </source>
</evidence>
<dbReference type="Gene3D" id="1.10.101.10">
    <property type="entry name" value="PGBD-like superfamily/PGBD"/>
    <property type="match status" value="1"/>
</dbReference>
<sequence>MPNATWLADVLRGAGLKVEERPAWKTRGTGELGTVRGVLCHHTAGGLKGNAPSLSLVENGRPDLRGPLSQLVLGRDGTFYVVAAGRANHAGAGAWQGVTAGNSSLIGIEAENRGDGSEPWPEIQLDAYARGCAAILKHIGAPVTMCAGHKEYATPRGRKIDPSFDMQAFRSRVSAAMAGTTPPAAPVATVDPVLAMLKRGDRGDDVRKLQDELGISADGVFGPATEAAVIAFQKANGLGADGIVGPKTWKALL</sequence>
<dbReference type="Pfam" id="PF01471">
    <property type="entry name" value="PG_binding_1"/>
    <property type="match status" value="1"/>
</dbReference>
<dbReference type="Gene3D" id="3.40.80.10">
    <property type="entry name" value="Peptidoglycan recognition protein-like"/>
    <property type="match status" value="1"/>
</dbReference>
<keyword evidence="4" id="KW-0378">Hydrolase</keyword>
<keyword evidence="8" id="KW-1185">Reference proteome</keyword>
<feature type="domain" description="N-acetylmuramoyl-L-alanine amidase" evidence="6">
    <location>
        <begin position="23"/>
        <end position="163"/>
    </location>
</feature>
<comment type="similarity">
    <text evidence="2">Belongs to the N-acetylmuramoyl-L-alanine amidase 2 family.</text>
</comment>
<dbReference type="InterPro" id="IPR002502">
    <property type="entry name" value="Amidase_domain"/>
</dbReference>
<dbReference type="InterPro" id="IPR002477">
    <property type="entry name" value="Peptidoglycan-bd-like"/>
</dbReference>
<gene>
    <name evidence="7" type="ORF">NX02_21835</name>
</gene>
<dbReference type="SMART" id="SM00644">
    <property type="entry name" value="Ami_2"/>
    <property type="match status" value="1"/>
</dbReference>
<evidence type="ECO:0000256" key="1">
    <source>
        <dbReference type="ARBA" id="ARBA00001561"/>
    </source>
</evidence>
<dbReference type="RefSeq" id="WP_053000778.1">
    <property type="nucleotide sequence ID" value="NZ_CP006644.1"/>
</dbReference>
<dbReference type="PANTHER" id="PTHR30417:SF1">
    <property type="entry name" value="N-ACETYLMURAMOYL-L-ALANINE AMIDASE AMID"/>
    <property type="match status" value="1"/>
</dbReference>
<evidence type="ECO:0000259" key="6">
    <source>
        <dbReference type="SMART" id="SM00644"/>
    </source>
</evidence>
<dbReference type="STRING" id="1123269.NX02_21835"/>
<dbReference type="PANTHER" id="PTHR30417">
    <property type="entry name" value="N-ACETYLMURAMOYL-L-ALANINE AMIDASE AMID"/>
    <property type="match status" value="1"/>
</dbReference>
<proteinExistence type="inferred from homology"/>
<dbReference type="SUPFAM" id="SSF47090">
    <property type="entry name" value="PGBD-like"/>
    <property type="match status" value="1"/>
</dbReference>
<dbReference type="PATRIC" id="fig|1123269.5.peg.4272"/>
<dbReference type="InterPro" id="IPR051206">
    <property type="entry name" value="NAMLAA_amidase_2"/>
</dbReference>
<dbReference type="GO" id="GO:0071555">
    <property type="term" value="P:cell wall organization"/>
    <property type="evidence" value="ECO:0007669"/>
    <property type="project" value="UniProtKB-KW"/>
</dbReference>
<evidence type="ECO:0000313" key="8">
    <source>
        <dbReference type="Proteomes" id="UP000018851"/>
    </source>
</evidence>
<dbReference type="AlphaFoldDB" id="W0AHK3"/>
<evidence type="ECO:0000256" key="2">
    <source>
        <dbReference type="ARBA" id="ARBA00007553"/>
    </source>
</evidence>
<dbReference type="GO" id="GO:0009254">
    <property type="term" value="P:peptidoglycan turnover"/>
    <property type="evidence" value="ECO:0007669"/>
    <property type="project" value="TreeGrafter"/>
</dbReference>
<evidence type="ECO:0000313" key="7">
    <source>
        <dbReference type="EMBL" id="AHE55997.1"/>
    </source>
</evidence>
<dbReference type="HOGENOM" id="CLU_063819_0_0_5"/>
<organism evidence="7 8">
    <name type="scientific">Sphingomonas sanxanigenens DSM 19645 = NX02</name>
    <dbReference type="NCBI Taxonomy" id="1123269"/>
    <lineage>
        <taxon>Bacteria</taxon>
        <taxon>Pseudomonadati</taxon>
        <taxon>Pseudomonadota</taxon>
        <taxon>Alphaproteobacteria</taxon>
        <taxon>Sphingomonadales</taxon>
        <taxon>Sphingomonadaceae</taxon>
        <taxon>Sphingomonas</taxon>
    </lineage>
</organism>
<evidence type="ECO:0000256" key="5">
    <source>
        <dbReference type="ARBA" id="ARBA00023316"/>
    </source>
</evidence>
<dbReference type="eggNOG" id="COG3023">
    <property type="taxonomic scope" value="Bacteria"/>
</dbReference>
<evidence type="ECO:0000256" key="3">
    <source>
        <dbReference type="ARBA" id="ARBA00011901"/>
    </source>
</evidence>
<dbReference type="EC" id="3.5.1.28" evidence="3"/>
<dbReference type="GO" id="GO:0009253">
    <property type="term" value="P:peptidoglycan catabolic process"/>
    <property type="evidence" value="ECO:0007669"/>
    <property type="project" value="InterPro"/>
</dbReference>
<dbReference type="EMBL" id="CP006644">
    <property type="protein sequence ID" value="AHE55997.1"/>
    <property type="molecule type" value="Genomic_DNA"/>
</dbReference>
<dbReference type="GO" id="GO:0008745">
    <property type="term" value="F:N-acetylmuramoyl-L-alanine amidase activity"/>
    <property type="evidence" value="ECO:0007669"/>
    <property type="project" value="UniProtKB-EC"/>
</dbReference>
<dbReference type="KEGG" id="ssan:NX02_21835"/>
<dbReference type="Proteomes" id="UP000018851">
    <property type="component" value="Chromosome"/>
</dbReference>
<keyword evidence="5" id="KW-0961">Cell wall biogenesis/degradation</keyword>
<dbReference type="SUPFAM" id="SSF55846">
    <property type="entry name" value="N-acetylmuramoyl-L-alanine amidase-like"/>
    <property type="match status" value="1"/>
</dbReference>
<accession>W0AHK3</accession>
<dbReference type="Pfam" id="PF01510">
    <property type="entry name" value="Amidase_2"/>
    <property type="match status" value="1"/>
</dbReference>
<dbReference type="InterPro" id="IPR036366">
    <property type="entry name" value="PGBDSf"/>
</dbReference>
<name>W0AHK3_9SPHN</name>